<dbReference type="EMBL" id="FOKU01000003">
    <property type="protein sequence ID" value="SFB86936.1"/>
    <property type="molecule type" value="Genomic_DNA"/>
</dbReference>
<dbReference type="Proteomes" id="UP000184031">
    <property type="component" value="Unassembled WGS sequence"/>
</dbReference>
<dbReference type="STRING" id="1055723.SAMN05216293_1301"/>
<gene>
    <name evidence="1" type="ORF">SAMN04487891_103139</name>
    <name evidence="2" type="ORF">SAMN05216293_1301</name>
</gene>
<evidence type="ECO:0000313" key="4">
    <source>
        <dbReference type="Proteomes" id="UP000198940"/>
    </source>
</evidence>
<evidence type="ECO:0000313" key="1">
    <source>
        <dbReference type="EMBL" id="SFB86936.1"/>
    </source>
</evidence>
<dbReference type="OrthoDB" id="1120195at2"/>
<sequence>MLSNFNNSLELLEVIQKEQLYKELLAQLKKDFDLANVPIKLSMDVTPSELKSLLHEKIYFLIVERFHDYLNLLYVVDISEQQVKKIVPSDAVDISAEVSFLLLKREWQKVWYRSKYSS</sequence>
<proteinExistence type="predicted"/>
<reference evidence="2 3" key="1">
    <citation type="submission" date="2016-11" db="EMBL/GenBank/DDBJ databases">
        <authorList>
            <person name="Varghese N."/>
            <person name="Submissions S."/>
        </authorList>
    </citation>
    <scope>NUCLEOTIDE SEQUENCE [LARGE SCALE GENOMIC DNA]</scope>
    <source>
        <strain evidence="2 3">CGMCC 1.12174</strain>
        <strain evidence="1 4">DSM 26351</strain>
    </source>
</reference>
<organism evidence="2 3">
    <name type="scientific">Flagellimonas taeanensis</name>
    <dbReference type="NCBI Taxonomy" id="1005926"/>
    <lineage>
        <taxon>Bacteria</taxon>
        <taxon>Pseudomonadati</taxon>
        <taxon>Bacteroidota</taxon>
        <taxon>Flavobacteriia</taxon>
        <taxon>Flavobacteriales</taxon>
        <taxon>Flavobacteriaceae</taxon>
        <taxon>Flagellimonas</taxon>
    </lineage>
</organism>
<dbReference type="Proteomes" id="UP000198940">
    <property type="component" value="Unassembled WGS sequence"/>
</dbReference>
<dbReference type="AlphaFoldDB" id="A0A1M6TB65"/>
<keyword evidence="4" id="KW-1185">Reference proteome</keyword>
<protein>
    <submittedName>
        <fullName evidence="2">Uncharacterized protein</fullName>
    </submittedName>
</protein>
<name>A0A1M6TB65_9FLAO</name>
<dbReference type="RefSeq" id="WP_072878092.1">
    <property type="nucleotide sequence ID" value="NZ_FOKU01000003.1"/>
</dbReference>
<dbReference type="EMBL" id="FRAT01000003">
    <property type="protein sequence ID" value="SHK54235.1"/>
    <property type="molecule type" value="Genomic_DNA"/>
</dbReference>
<comment type="caution">
    <text evidence="2">The sequence shown here is derived from an EMBL/GenBank/DDBJ whole genome shotgun (WGS) entry which is preliminary data.</text>
</comment>
<accession>A0A1M6TB65</accession>
<evidence type="ECO:0000313" key="2">
    <source>
        <dbReference type="EMBL" id="SHK54235.1"/>
    </source>
</evidence>
<evidence type="ECO:0000313" key="3">
    <source>
        <dbReference type="Proteomes" id="UP000184031"/>
    </source>
</evidence>